<dbReference type="GO" id="GO:0042744">
    <property type="term" value="P:hydrogen peroxide catabolic process"/>
    <property type="evidence" value="ECO:0007669"/>
    <property type="project" value="TreeGrafter"/>
</dbReference>
<feature type="region of interest" description="Disordered" evidence="11">
    <location>
        <begin position="69"/>
        <end position="106"/>
    </location>
</feature>
<evidence type="ECO:0000256" key="11">
    <source>
        <dbReference type="SAM" id="MobiDB-lite"/>
    </source>
</evidence>
<keyword evidence="6" id="KW-0561">Oxygen transport</keyword>
<dbReference type="InterPro" id="IPR002338">
    <property type="entry name" value="Hemoglobin_a-typ"/>
</dbReference>
<dbReference type="GO" id="GO:0031720">
    <property type="term" value="F:haptoglobin binding"/>
    <property type="evidence" value="ECO:0007669"/>
    <property type="project" value="TreeGrafter"/>
</dbReference>
<evidence type="ECO:0000256" key="8">
    <source>
        <dbReference type="ARBA" id="ARBA00023004"/>
    </source>
</evidence>
<feature type="region of interest" description="Disordered" evidence="11">
    <location>
        <begin position="313"/>
        <end position="404"/>
    </location>
</feature>
<dbReference type="GO" id="GO:0005833">
    <property type="term" value="C:hemoglobin complex"/>
    <property type="evidence" value="ECO:0007669"/>
    <property type="project" value="InterPro"/>
</dbReference>
<dbReference type="GO" id="GO:0031838">
    <property type="term" value="C:haptoglobin-hemoglobin complex"/>
    <property type="evidence" value="ECO:0007669"/>
    <property type="project" value="TreeGrafter"/>
</dbReference>
<evidence type="ECO:0000259" key="12">
    <source>
        <dbReference type="PROSITE" id="PS01033"/>
    </source>
</evidence>
<dbReference type="CDD" id="cd08927">
    <property type="entry name" value="Hb-alpha-like"/>
    <property type="match status" value="1"/>
</dbReference>
<name>A0A8J5ZWN0_GALPY</name>
<evidence type="ECO:0000256" key="5">
    <source>
        <dbReference type="ARBA" id="ARBA00022617"/>
    </source>
</evidence>
<evidence type="ECO:0000256" key="4">
    <source>
        <dbReference type="ARBA" id="ARBA00022448"/>
    </source>
</evidence>
<comment type="similarity">
    <text evidence="2">Belongs to the globin family.</text>
</comment>
<feature type="region of interest" description="Disordered" evidence="11">
    <location>
        <begin position="1"/>
        <end position="42"/>
    </location>
</feature>
<gene>
    <name evidence="13" type="ORF">J0S82_004760</name>
</gene>
<evidence type="ECO:0000313" key="13">
    <source>
        <dbReference type="EMBL" id="KAG8508951.1"/>
    </source>
</evidence>
<comment type="function">
    <text evidence="1">The zeta chain is an alpha-type chain of mammalian embryonic hemoglobin.</text>
</comment>
<dbReference type="FunFam" id="1.10.490.10:FF:000002">
    <property type="entry name" value="Hemoglobin subunit alpha"/>
    <property type="match status" value="1"/>
</dbReference>
<comment type="caution">
    <text evidence="13">The sequence shown here is derived from an EMBL/GenBank/DDBJ whole genome shotgun (WGS) entry which is preliminary data.</text>
</comment>
<dbReference type="GO" id="GO:0043177">
    <property type="term" value="F:organic acid binding"/>
    <property type="evidence" value="ECO:0007669"/>
    <property type="project" value="TreeGrafter"/>
</dbReference>
<dbReference type="AlphaFoldDB" id="A0A8J5ZWN0"/>
<organism evidence="13 14">
    <name type="scientific">Galemys pyrenaicus</name>
    <name type="common">Iberian desman</name>
    <name type="synonym">Pyrenean desman</name>
    <dbReference type="NCBI Taxonomy" id="202257"/>
    <lineage>
        <taxon>Eukaryota</taxon>
        <taxon>Metazoa</taxon>
        <taxon>Chordata</taxon>
        <taxon>Craniata</taxon>
        <taxon>Vertebrata</taxon>
        <taxon>Euteleostomi</taxon>
        <taxon>Mammalia</taxon>
        <taxon>Eutheria</taxon>
        <taxon>Laurasiatheria</taxon>
        <taxon>Eulipotyphla</taxon>
        <taxon>Talpidae</taxon>
        <taxon>Galemys</taxon>
    </lineage>
</organism>
<accession>A0A8J5ZWN0</accession>
<feature type="compositionally biased region" description="Low complexity" evidence="11">
    <location>
        <begin position="469"/>
        <end position="482"/>
    </location>
</feature>
<dbReference type="PANTHER" id="PTHR11442:SF41">
    <property type="entry name" value="HEMOGLOBIN SUBUNIT ZETA"/>
    <property type="match status" value="1"/>
</dbReference>
<feature type="compositionally biased region" description="Pro residues" evidence="11">
    <location>
        <begin position="197"/>
        <end position="206"/>
    </location>
</feature>
<dbReference type="GO" id="GO:0005344">
    <property type="term" value="F:oxygen carrier activity"/>
    <property type="evidence" value="ECO:0007669"/>
    <property type="project" value="UniProtKB-KW"/>
</dbReference>
<dbReference type="EMBL" id="JAGFMF010011960">
    <property type="protein sequence ID" value="KAG8508951.1"/>
    <property type="molecule type" value="Genomic_DNA"/>
</dbReference>
<dbReference type="PANTHER" id="PTHR11442">
    <property type="entry name" value="HEMOGLOBIN FAMILY MEMBER"/>
    <property type="match status" value="1"/>
</dbReference>
<dbReference type="InterPro" id="IPR002340">
    <property type="entry name" value="Hemoglobin_zeta"/>
</dbReference>
<dbReference type="InterPro" id="IPR012292">
    <property type="entry name" value="Globin/Proto"/>
</dbReference>
<dbReference type="GO" id="GO:0005506">
    <property type="term" value="F:iron ion binding"/>
    <property type="evidence" value="ECO:0007669"/>
    <property type="project" value="InterPro"/>
</dbReference>
<reference evidence="13" key="1">
    <citation type="journal article" date="2021" name="Evol. Appl.">
        <title>The genome of the Pyrenean desman and the effects of bottlenecks and inbreeding on the genomic landscape of an endangered species.</title>
        <authorList>
            <person name="Escoda L."/>
            <person name="Castresana J."/>
        </authorList>
    </citation>
    <scope>NUCLEOTIDE SEQUENCE</scope>
    <source>
        <strain evidence="13">IBE-C5619</strain>
    </source>
</reference>
<dbReference type="InterPro" id="IPR009050">
    <property type="entry name" value="Globin-like_sf"/>
</dbReference>
<evidence type="ECO:0000256" key="3">
    <source>
        <dbReference type="ARBA" id="ARBA00017277"/>
    </source>
</evidence>
<keyword evidence="14" id="KW-1185">Reference proteome</keyword>
<evidence type="ECO:0000256" key="9">
    <source>
        <dbReference type="ARBA" id="ARBA00029781"/>
    </source>
</evidence>
<keyword evidence="8" id="KW-0408">Iron</keyword>
<dbReference type="InterPro" id="IPR050056">
    <property type="entry name" value="Hemoglobin_oxygen_transport"/>
</dbReference>
<keyword evidence="5" id="KW-0349">Heme</keyword>
<feature type="region of interest" description="Disordered" evidence="11">
    <location>
        <begin position="222"/>
        <end position="275"/>
    </location>
</feature>
<dbReference type="PROSITE" id="PS01033">
    <property type="entry name" value="GLOBIN"/>
    <property type="match status" value="1"/>
</dbReference>
<dbReference type="GO" id="GO:0072562">
    <property type="term" value="C:blood microparticle"/>
    <property type="evidence" value="ECO:0007669"/>
    <property type="project" value="TreeGrafter"/>
</dbReference>
<feature type="compositionally biased region" description="Pro residues" evidence="11">
    <location>
        <begin position="29"/>
        <end position="41"/>
    </location>
</feature>
<evidence type="ECO:0000256" key="2">
    <source>
        <dbReference type="ARBA" id="ARBA00008705"/>
    </source>
</evidence>
<feature type="compositionally biased region" description="Low complexity" evidence="11">
    <location>
        <begin position="256"/>
        <end position="272"/>
    </location>
</feature>
<dbReference type="PRINTS" id="PR00612">
    <property type="entry name" value="ALPHAHAEM"/>
</dbReference>
<keyword evidence="4" id="KW-0813">Transport</keyword>
<dbReference type="PRINTS" id="PR00816">
    <property type="entry name" value="ZETAHAEM"/>
</dbReference>
<dbReference type="GO" id="GO:0004601">
    <property type="term" value="F:peroxidase activity"/>
    <property type="evidence" value="ECO:0007669"/>
    <property type="project" value="TreeGrafter"/>
</dbReference>
<dbReference type="Gene3D" id="1.10.490.10">
    <property type="entry name" value="Globins"/>
    <property type="match status" value="1"/>
</dbReference>
<evidence type="ECO:0000256" key="6">
    <source>
        <dbReference type="ARBA" id="ARBA00022621"/>
    </source>
</evidence>
<evidence type="ECO:0000256" key="10">
    <source>
        <dbReference type="ARBA" id="ARBA00032527"/>
    </source>
</evidence>
<evidence type="ECO:0000256" key="7">
    <source>
        <dbReference type="ARBA" id="ARBA00022723"/>
    </source>
</evidence>
<evidence type="ECO:0000313" key="14">
    <source>
        <dbReference type="Proteomes" id="UP000700334"/>
    </source>
</evidence>
<dbReference type="GO" id="GO:0019825">
    <property type="term" value="F:oxygen binding"/>
    <property type="evidence" value="ECO:0007669"/>
    <property type="project" value="InterPro"/>
</dbReference>
<dbReference type="Pfam" id="PF00042">
    <property type="entry name" value="Globin"/>
    <property type="match status" value="1"/>
</dbReference>
<feature type="compositionally biased region" description="Low complexity" evidence="11">
    <location>
        <begin position="365"/>
        <end position="381"/>
    </location>
</feature>
<dbReference type="GO" id="GO:0020037">
    <property type="term" value="F:heme binding"/>
    <property type="evidence" value="ECO:0007669"/>
    <property type="project" value="InterPro"/>
</dbReference>
<feature type="region of interest" description="Disordered" evidence="11">
    <location>
        <begin position="416"/>
        <end position="527"/>
    </location>
</feature>
<dbReference type="InterPro" id="IPR000971">
    <property type="entry name" value="Globin"/>
</dbReference>
<feature type="domain" description="Globin" evidence="12">
    <location>
        <begin position="553"/>
        <end position="665"/>
    </location>
</feature>
<dbReference type="Proteomes" id="UP000700334">
    <property type="component" value="Unassembled WGS sequence"/>
</dbReference>
<proteinExistence type="inferred from homology"/>
<feature type="region of interest" description="Disordered" evidence="11">
    <location>
        <begin position="149"/>
        <end position="208"/>
    </location>
</feature>
<sequence length="665" mass="68782">MSWSRPLTPAALGFSRKGQGRSKTAQKPLRPPPHAPSPPLCWGPHARGAKRCLVFAAQWLVSHSLRKRPGLEHHSAGQPSRPPARGPCVPEGPRAPAASPAPPAAAVEQGLWLRTGQAGCRQQTDAGRVQRLPFRGYLATRRVRRSRAPVATLRALHPVPGQTWSGPSPPDEAQGVDQERPPPPEDACLPQQRQPPATLPRPPPRPSRWSCLDSCCRVGGAGAAEPPRGGQSGGRGVPSQRALGAGAAGDVHRLRPQPQGKRQGQQAGRGPAVSPLGLDQARLVAPGLRCAAAPGQWGRSPSWLPVSTLLTAGSRPGLTWGQKGPGSPGPGARHRAAGASAASRTWAAHPQPPVATEASSGAQGAGVPTQTAAPAPAGPQASLGPDPLDRPGGSTQPAAAQGVGHVDGRAWEGCGAQTQRPAGWAGGATAQQTSAPRPEQKRPRVTGGQLARGALLHTWAQPLHSPKDAAPGAGRRPSRAGSWPGQAQRRKQSPGSLGQQPRAARGASPLLGPGVMPGRGPVAASSFGPGSAHLCARRVRAAGQGTAAAATMSLTKAERTIILSMWGKMAPQADAIGSEALERLFTSFPQTKTYFPHFDLHAGSAQLRAHGSKVAAAVGDAVKSIDNVSGALAQLSELHAYILRVDPVNFKFLSLVSSVLTEKYR</sequence>
<evidence type="ECO:0000256" key="1">
    <source>
        <dbReference type="ARBA" id="ARBA00001990"/>
    </source>
</evidence>
<dbReference type="SUPFAM" id="SSF46458">
    <property type="entry name" value="Globin-like"/>
    <property type="match status" value="1"/>
</dbReference>
<protein>
    <recommendedName>
        <fullName evidence="3">Hemoglobin subunit zeta</fullName>
    </recommendedName>
    <alternativeName>
        <fullName evidence="10">Hemoglobin zeta chain</fullName>
    </alternativeName>
    <alternativeName>
        <fullName evidence="9">Zeta-globin</fullName>
    </alternativeName>
</protein>
<keyword evidence="7" id="KW-0479">Metal-binding</keyword>